<proteinExistence type="predicted"/>
<protein>
    <submittedName>
        <fullName evidence="1">Uncharacterized protein</fullName>
    </submittedName>
</protein>
<reference evidence="1" key="1">
    <citation type="journal article" date="2002" name="Nature">
        <title>The genome sequence and structure of rice chromosome 1.</title>
        <authorList>
            <person name="Sasaki T."/>
            <person name="Matsumoto T."/>
            <person name="Yamamoto K."/>
            <person name="Sakata K."/>
            <person name="Baba T."/>
            <person name="Katayose Y."/>
            <person name="Wu J."/>
            <person name="Niimura Y."/>
            <person name="Cheng Z."/>
            <person name="Nagamura Y."/>
            <person name="Antonio B.A."/>
            <person name="Kanamori H."/>
            <person name="Hosokawa S."/>
            <person name="Masukawa M."/>
            <person name="Arikawa K."/>
            <person name="Chiden Y."/>
            <person name="Hayashi M."/>
            <person name="Okamoto M."/>
            <person name="Ando T."/>
            <person name="Aoki H."/>
            <person name="Arita K."/>
            <person name="Hamada M."/>
            <person name="Harada C."/>
            <person name="Hijishita S."/>
            <person name="Honda M."/>
            <person name="Ichikawa Y."/>
            <person name="Idonuma A."/>
            <person name="Iijima M."/>
            <person name="Ikeda M."/>
            <person name="Ikeno M."/>
            <person name="Itoh S."/>
            <person name="Itoh T."/>
            <person name="Itoh Y."/>
            <person name="Itoh Y."/>
            <person name="Iwabuchi A."/>
            <person name="Kamiya K."/>
            <person name="Karasawa W."/>
            <person name="Katagiri S."/>
            <person name="Kikuta A."/>
            <person name="Kobayashi N."/>
            <person name="Kono I."/>
            <person name="Machita K."/>
            <person name="Maehara T."/>
            <person name="Mizuno H."/>
            <person name="Mizubayashi T."/>
            <person name="Mukai Y."/>
            <person name="Nagasaki H."/>
            <person name="Nakashima M."/>
            <person name="Nakama Y."/>
            <person name="Nakamichi Y."/>
            <person name="Nakamura M."/>
            <person name="Namiki N."/>
            <person name="Negishi M."/>
            <person name="Ohta I."/>
            <person name="Ono N."/>
            <person name="Saji S."/>
            <person name="Sakai K."/>
            <person name="Shibata M."/>
            <person name="Shimokawa T."/>
            <person name="Shomura A."/>
            <person name="Song J."/>
            <person name="Takazaki Y."/>
            <person name="Terasawa K."/>
            <person name="Tsuji K."/>
            <person name="Waki K."/>
            <person name="Yamagata H."/>
            <person name="Yamane H."/>
            <person name="Yoshiki S."/>
            <person name="Yoshihara R."/>
            <person name="Yukawa K."/>
            <person name="Zhong H."/>
            <person name="Iwama H."/>
            <person name="Endo T."/>
            <person name="Ito H."/>
            <person name="Hahn J.H."/>
            <person name="Kim H.I."/>
            <person name="Eun M.Y."/>
            <person name="Yano M."/>
            <person name="Jiang J."/>
            <person name="Gojobori T."/>
        </authorList>
    </citation>
    <scope>NUCLEOTIDE SEQUENCE [LARGE SCALE GENOMIC DNA]</scope>
</reference>
<evidence type="ECO:0000313" key="1">
    <source>
        <dbReference type="EMBL" id="BAD53362.1"/>
    </source>
</evidence>
<dbReference type="Proteomes" id="UP000817658">
    <property type="component" value="Chromosome 1"/>
</dbReference>
<sequence length="72" mass="7922">MDCAAEAARPIRGMPVYSSAPAGGGHPFVGGVGDHWHDRNPDWSRVSLELSFDSRWRPIMIQVEDDTDLTSP</sequence>
<organism evidence="1">
    <name type="scientific">Oryza sativa subsp. japonica</name>
    <name type="common">Rice</name>
    <dbReference type="NCBI Taxonomy" id="39947"/>
    <lineage>
        <taxon>Eukaryota</taxon>
        <taxon>Viridiplantae</taxon>
        <taxon>Streptophyta</taxon>
        <taxon>Embryophyta</taxon>
        <taxon>Tracheophyta</taxon>
        <taxon>Spermatophyta</taxon>
        <taxon>Magnoliopsida</taxon>
        <taxon>Liliopsida</taxon>
        <taxon>Poales</taxon>
        <taxon>Poaceae</taxon>
        <taxon>BOP clade</taxon>
        <taxon>Oryzoideae</taxon>
        <taxon>Oryzeae</taxon>
        <taxon>Oryzinae</taxon>
        <taxon>Oryza</taxon>
        <taxon>Oryza sativa</taxon>
    </lineage>
</organism>
<name>A0A979HLF5_ORYSJ</name>
<accession>A0A979HLF5</accession>
<gene>
    <name evidence="1" type="primary">B1070A12.16</name>
</gene>
<dbReference type="AlphaFoldDB" id="A0A979HLF5"/>
<dbReference type="EMBL" id="AP003406">
    <property type="protein sequence ID" value="BAD53362.1"/>
    <property type="molecule type" value="Genomic_DNA"/>
</dbReference>